<gene>
    <name evidence="1" type="ORF">RFI_10257</name>
</gene>
<comment type="caution">
    <text evidence="1">The sequence shown here is derived from an EMBL/GenBank/DDBJ whole genome shotgun (WGS) entry which is preliminary data.</text>
</comment>
<organism evidence="1 2">
    <name type="scientific">Reticulomyxa filosa</name>
    <dbReference type="NCBI Taxonomy" id="46433"/>
    <lineage>
        <taxon>Eukaryota</taxon>
        <taxon>Sar</taxon>
        <taxon>Rhizaria</taxon>
        <taxon>Retaria</taxon>
        <taxon>Foraminifera</taxon>
        <taxon>Monothalamids</taxon>
        <taxon>Reticulomyxidae</taxon>
        <taxon>Reticulomyxa</taxon>
    </lineage>
</organism>
<keyword evidence="2" id="KW-1185">Reference proteome</keyword>
<proteinExistence type="predicted"/>
<protein>
    <submittedName>
        <fullName evidence="1">Uncharacterized protein</fullName>
    </submittedName>
</protein>
<evidence type="ECO:0000313" key="1">
    <source>
        <dbReference type="EMBL" id="ETO26874.1"/>
    </source>
</evidence>
<sequence length="314" mass="37463">MYKQKQNVDKSVLLVGIKYWQDYFKKHQKSQSEFDIPLFLKLVPNELWSDEMTDHKMHIIQEAKRIMESKLGDKQLKSDMFVDRLKEFEVIRVICLCNTYLLEKKKLKKRNAIQTSLNCLKKDIYATHKRSAKLQEKLVLMNQPLNCFTATNNLIQETRRWMCVTAEIHWKQDIHYCPWEHLCKELDKKLVDTVEYVCDNLEIYHSIWYALDCKAIIIVKKFGDDWIFNVFYHITAPLRTTHRSTWTWVFSFKFLVNYVKQRDVVFDIADQSKTHYYGVSCPTLLNSYADVVEDTSPPATTIAMCYFLYLLFSR</sequence>
<accession>X6NMH6</accession>
<dbReference type="AlphaFoldDB" id="X6NMH6"/>
<name>X6NMH6_RETFI</name>
<dbReference type="EMBL" id="ASPP01007593">
    <property type="protein sequence ID" value="ETO26874.1"/>
    <property type="molecule type" value="Genomic_DNA"/>
</dbReference>
<evidence type="ECO:0000313" key="2">
    <source>
        <dbReference type="Proteomes" id="UP000023152"/>
    </source>
</evidence>
<dbReference type="Proteomes" id="UP000023152">
    <property type="component" value="Unassembled WGS sequence"/>
</dbReference>
<reference evidence="1 2" key="1">
    <citation type="journal article" date="2013" name="Curr. Biol.">
        <title>The Genome of the Foraminiferan Reticulomyxa filosa.</title>
        <authorList>
            <person name="Glockner G."/>
            <person name="Hulsmann N."/>
            <person name="Schleicher M."/>
            <person name="Noegel A.A."/>
            <person name="Eichinger L."/>
            <person name="Gallinger C."/>
            <person name="Pawlowski J."/>
            <person name="Sierra R."/>
            <person name="Euteneuer U."/>
            <person name="Pillet L."/>
            <person name="Moustafa A."/>
            <person name="Platzer M."/>
            <person name="Groth M."/>
            <person name="Szafranski K."/>
            <person name="Schliwa M."/>
        </authorList>
    </citation>
    <scope>NUCLEOTIDE SEQUENCE [LARGE SCALE GENOMIC DNA]</scope>
</reference>